<evidence type="ECO:0000259" key="2">
    <source>
        <dbReference type="Pfam" id="PF01266"/>
    </source>
</evidence>
<name>A0A5N3PC58_9HYPH</name>
<protein>
    <submittedName>
        <fullName evidence="3">FAD-binding oxidoreductase</fullName>
    </submittedName>
</protein>
<dbReference type="SUPFAM" id="SSF54373">
    <property type="entry name" value="FAD-linked reductases, C-terminal domain"/>
    <property type="match status" value="1"/>
</dbReference>
<dbReference type="InterPro" id="IPR006076">
    <property type="entry name" value="FAD-dep_OxRdtase"/>
</dbReference>
<dbReference type="AlphaFoldDB" id="A0A5N3PC58"/>
<evidence type="ECO:0000256" key="1">
    <source>
        <dbReference type="ARBA" id="ARBA00023002"/>
    </source>
</evidence>
<dbReference type="EMBL" id="VCMV01000013">
    <property type="protein sequence ID" value="KAB0267225.1"/>
    <property type="molecule type" value="Genomic_DNA"/>
</dbReference>
<dbReference type="SUPFAM" id="SSF51905">
    <property type="entry name" value="FAD/NAD(P)-binding domain"/>
    <property type="match status" value="1"/>
</dbReference>
<gene>
    <name evidence="3" type="ORF">FEZ63_07780</name>
</gene>
<dbReference type="GO" id="GO:0016491">
    <property type="term" value="F:oxidoreductase activity"/>
    <property type="evidence" value="ECO:0007669"/>
    <property type="project" value="UniProtKB-KW"/>
</dbReference>
<dbReference type="Pfam" id="PF01266">
    <property type="entry name" value="DAO"/>
    <property type="match status" value="1"/>
</dbReference>
<comment type="caution">
    <text evidence="3">The sequence shown here is derived from an EMBL/GenBank/DDBJ whole genome shotgun (WGS) entry which is preliminary data.</text>
</comment>
<dbReference type="Proteomes" id="UP000325684">
    <property type="component" value="Unassembled WGS sequence"/>
</dbReference>
<dbReference type="Gene3D" id="3.50.50.60">
    <property type="entry name" value="FAD/NAD(P)-binding domain"/>
    <property type="match status" value="1"/>
</dbReference>
<dbReference type="OrthoDB" id="6949587at2"/>
<proteinExistence type="predicted"/>
<evidence type="ECO:0000313" key="3">
    <source>
        <dbReference type="EMBL" id="KAB0267225.1"/>
    </source>
</evidence>
<accession>A0A5N3PC58</accession>
<feature type="domain" description="FAD dependent oxidoreductase" evidence="2">
    <location>
        <begin position="5"/>
        <end position="342"/>
    </location>
</feature>
<keyword evidence="4" id="KW-1185">Reference proteome</keyword>
<dbReference type="RefSeq" id="WP_150943068.1">
    <property type="nucleotide sequence ID" value="NZ_VCMV01000013.1"/>
</dbReference>
<organism evidence="3 4">
    <name type="scientific">Microvirga brassicacearum</name>
    <dbReference type="NCBI Taxonomy" id="2580413"/>
    <lineage>
        <taxon>Bacteria</taxon>
        <taxon>Pseudomonadati</taxon>
        <taxon>Pseudomonadota</taxon>
        <taxon>Alphaproteobacteria</taxon>
        <taxon>Hyphomicrobiales</taxon>
        <taxon>Methylobacteriaceae</taxon>
        <taxon>Microvirga</taxon>
    </lineage>
</organism>
<dbReference type="InterPro" id="IPR036188">
    <property type="entry name" value="FAD/NAD-bd_sf"/>
</dbReference>
<dbReference type="GO" id="GO:0005737">
    <property type="term" value="C:cytoplasm"/>
    <property type="evidence" value="ECO:0007669"/>
    <property type="project" value="TreeGrafter"/>
</dbReference>
<sequence length="368" mass="39386">MKAYDFIVVGGGLIGSAIAWGIARQGASVALLDEGDTAFRAARGNFGLVWLQGKGLGAPPYMRWSIRAGRLWDDLSAELAKVTGMDVGWRRPGGLHFCFSEADMDARQKVIERTRAEGGDLSIRVLDRADLKGMVRAIGDSVVGASYSPEDSHVNPLLLLRAFQSGLQLAGGEYHAGCPVADIIPGKSEFTVLSGERRFHCRQLVLAAGLGGARLAPMVGMNLPVRPLRGQIIVTERLKPFFGFVGNSVRQTVEGSVLFGSSQEDSGFDDGTDVRTIQKLSANGVRVFPQLEQANVVRVWGSLRVMTPDGLPVYEQSSKFPGAYIVTCHSGVTLASVHALDLAPAIASGRLPGDVSTFTCRRFDVQAA</sequence>
<dbReference type="Gene3D" id="3.30.9.10">
    <property type="entry name" value="D-Amino Acid Oxidase, subunit A, domain 2"/>
    <property type="match status" value="1"/>
</dbReference>
<keyword evidence="1" id="KW-0560">Oxidoreductase</keyword>
<dbReference type="PANTHER" id="PTHR13847">
    <property type="entry name" value="SARCOSINE DEHYDROGENASE-RELATED"/>
    <property type="match status" value="1"/>
</dbReference>
<evidence type="ECO:0000313" key="4">
    <source>
        <dbReference type="Proteomes" id="UP000325684"/>
    </source>
</evidence>
<reference evidence="3 4" key="1">
    <citation type="journal article" date="2019" name="Microorganisms">
        <title>Genome Insights into the Novel Species Microvirga brassicacearum, a Rapeseed Endophyte with Biotechnological Potential.</title>
        <authorList>
            <person name="Jimenez-Gomez A."/>
            <person name="Saati-Santamaria Z."/>
            <person name="Igual J.M."/>
            <person name="Rivas R."/>
            <person name="Mateos P.F."/>
            <person name="Garcia-Fraile P."/>
        </authorList>
    </citation>
    <scope>NUCLEOTIDE SEQUENCE [LARGE SCALE GENOMIC DNA]</scope>
    <source>
        <strain evidence="3 4">CDVBN77</strain>
    </source>
</reference>